<dbReference type="EMBL" id="BARW01003495">
    <property type="protein sequence ID" value="GAI67690.1"/>
    <property type="molecule type" value="Genomic_DNA"/>
</dbReference>
<organism evidence="1">
    <name type="scientific">marine sediment metagenome</name>
    <dbReference type="NCBI Taxonomy" id="412755"/>
    <lineage>
        <taxon>unclassified sequences</taxon>
        <taxon>metagenomes</taxon>
        <taxon>ecological metagenomes</taxon>
    </lineage>
</organism>
<accession>X1RWX6</accession>
<evidence type="ECO:0000313" key="1">
    <source>
        <dbReference type="EMBL" id="GAI67690.1"/>
    </source>
</evidence>
<gene>
    <name evidence="1" type="ORF">S12H4_08873</name>
</gene>
<comment type="caution">
    <text evidence="1">The sequence shown here is derived from an EMBL/GenBank/DDBJ whole genome shotgun (WGS) entry which is preliminary data.</text>
</comment>
<protein>
    <submittedName>
        <fullName evidence="1">Uncharacterized protein</fullName>
    </submittedName>
</protein>
<name>X1RWX6_9ZZZZ</name>
<reference evidence="1" key="1">
    <citation type="journal article" date="2014" name="Front. Microbiol.">
        <title>High frequency of phylogenetically diverse reductive dehalogenase-homologous genes in deep subseafloor sedimentary metagenomes.</title>
        <authorList>
            <person name="Kawai M."/>
            <person name="Futagami T."/>
            <person name="Toyoda A."/>
            <person name="Takaki Y."/>
            <person name="Nishi S."/>
            <person name="Hori S."/>
            <person name="Arai W."/>
            <person name="Tsubouchi T."/>
            <person name="Morono Y."/>
            <person name="Uchiyama I."/>
            <person name="Ito T."/>
            <person name="Fujiyama A."/>
            <person name="Inagaki F."/>
            <person name="Takami H."/>
        </authorList>
    </citation>
    <scope>NUCLEOTIDE SEQUENCE</scope>
    <source>
        <strain evidence="1">Expedition CK06-06</strain>
    </source>
</reference>
<sequence>MDNILHTLKLAECHLEHHQTLLDRALQLAIARQWSPDWIAGLQAATAKNEEAQRHLHNLCTCLRTSELPPP</sequence>
<dbReference type="AlphaFoldDB" id="X1RWX6"/>
<proteinExistence type="predicted"/>